<comment type="caution">
    <text evidence="1">The sequence shown here is derived from an EMBL/GenBank/DDBJ whole genome shotgun (WGS) entry which is preliminary data.</text>
</comment>
<dbReference type="AlphaFoldDB" id="A0ABD7HHF1"/>
<dbReference type="InterPro" id="IPR048868">
    <property type="entry name" value="OGG-like_put"/>
</dbReference>
<dbReference type="EMBL" id="QXBN01000033">
    <property type="protein sequence ID" value="RIT29256.1"/>
    <property type="molecule type" value="Genomic_DNA"/>
</dbReference>
<name>A0ABD7HHF1_9MYCO</name>
<dbReference type="Proteomes" id="UP000284557">
    <property type="component" value="Unassembled WGS sequence"/>
</dbReference>
<protein>
    <recommendedName>
        <fullName evidence="3">HEPN domain-containing protein</fullName>
    </recommendedName>
</protein>
<organism evidence="1 2">
    <name type="scientific">Mycobacteroides abscessus</name>
    <dbReference type="NCBI Taxonomy" id="36809"/>
    <lineage>
        <taxon>Bacteria</taxon>
        <taxon>Bacillati</taxon>
        <taxon>Actinomycetota</taxon>
        <taxon>Actinomycetes</taxon>
        <taxon>Mycobacteriales</taxon>
        <taxon>Mycobacteriaceae</taxon>
        <taxon>Mycobacteroides</taxon>
    </lineage>
</organism>
<dbReference type="Pfam" id="PF21790">
    <property type="entry name" value="OGG"/>
    <property type="match status" value="1"/>
</dbReference>
<evidence type="ECO:0000313" key="2">
    <source>
        <dbReference type="Proteomes" id="UP000284557"/>
    </source>
</evidence>
<evidence type="ECO:0008006" key="3">
    <source>
        <dbReference type="Google" id="ProtNLM"/>
    </source>
</evidence>
<gene>
    <name evidence="1" type="ORF">D2E76_25435</name>
</gene>
<sequence>MFAGHEALYDDLVEHVRTTGGIYRSFIHGRSTGDPVGLFLLAMAWGYEDVGYGPYRTQQILTLPRSDQSIRRIVEATQSSGAEAGWGALFGECRLKGLNLSFGTKLLYFAGYKTDHRPRPLILDDRVRWSLYDFKRGTVPAPGRGTVTKDDYLRYCELAEVWASDPFWEQEPDVVEYGLYDLNGIYEPVKNSSRPKPRERIDLDIPNINWPNSDHDLIRHSPASRHTFDAAWNRGNLSGYGRINGFKLGADIIYQQIVEDNRWYETAWYAYAFCCRHTIELQLKALLPRFRALLGEQQRSAFHHDILKLWRELKPLITKAFPKEPKDHKHAERIIAQFNMIDPDGEELRYDTRREDKSKTLTAIEIIDIDQFHAAADAVITYLDTLDTAVWEHRDFKREMESEFLAE</sequence>
<reference evidence="1 2" key="1">
    <citation type="submission" date="2018-08" db="EMBL/GenBank/DDBJ databases">
        <title>Linezolid Resistance in Mycobacterium abscessus: MIC Distribution and Comprehensive Investigation of Resistance Mechanisms.</title>
        <authorList>
            <person name="Ye M."/>
            <person name="Xu L."/>
            <person name="Zou Y."/>
            <person name="Li B."/>
            <person name="Guo Q."/>
            <person name="Zhang Y."/>
            <person name="Zhan M."/>
            <person name="Xu B."/>
            <person name="Yu F."/>
            <person name="Zhang Z."/>
            <person name="Chu H."/>
        </authorList>
    </citation>
    <scope>NUCLEOTIDE SEQUENCE [LARGE SCALE GENOMIC DNA]</scope>
    <source>
        <strain evidence="1 2">G143</strain>
    </source>
</reference>
<evidence type="ECO:0000313" key="1">
    <source>
        <dbReference type="EMBL" id="RIT29256.1"/>
    </source>
</evidence>
<proteinExistence type="predicted"/>
<accession>A0ABD7HHF1</accession>